<evidence type="ECO:0008006" key="4">
    <source>
        <dbReference type="Google" id="ProtNLM"/>
    </source>
</evidence>
<name>A0AAQ4F6H8_AMBAM</name>
<dbReference type="AlphaFoldDB" id="A0AAQ4F6H8"/>
<proteinExistence type="predicted"/>
<keyword evidence="1" id="KW-0732">Signal</keyword>
<feature type="chain" id="PRO_5042982645" description="Secreted protein" evidence="1">
    <location>
        <begin position="24"/>
        <end position="104"/>
    </location>
</feature>
<dbReference type="EMBL" id="JARKHS020006378">
    <property type="protein sequence ID" value="KAK8782709.1"/>
    <property type="molecule type" value="Genomic_DNA"/>
</dbReference>
<reference evidence="2 3" key="1">
    <citation type="journal article" date="2023" name="Arcadia Sci">
        <title>De novo assembly of a long-read Amblyomma americanum tick genome.</title>
        <authorList>
            <person name="Chou S."/>
            <person name="Poskanzer K.E."/>
            <person name="Rollins M."/>
            <person name="Thuy-Boun P.S."/>
        </authorList>
    </citation>
    <scope>NUCLEOTIDE SEQUENCE [LARGE SCALE GENOMIC DNA]</scope>
    <source>
        <strain evidence="2">F_SG_1</strain>
        <tissue evidence="2">Salivary glands</tissue>
    </source>
</reference>
<gene>
    <name evidence="2" type="ORF">V5799_015953</name>
</gene>
<accession>A0AAQ4F6H8</accession>
<protein>
    <recommendedName>
        <fullName evidence="4">Secreted protein</fullName>
    </recommendedName>
</protein>
<evidence type="ECO:0000313" key="3">
    <source>
        <dbReference type="Proteomes" id="UP001321473"/>
    </source>
</evidence>
<evidence type="ECO:0000256" key="1">
    <source>
        <dbReference type="SAM" id="SignalP"/>
    </source>
</evidence>
<feature type="signal peptide" evidence="1">
    <location>
        <begin position="1"/>
        <end position="23"/>
    </location>
</feature>
<keyword evidence="3" id="KW-1185">Reference proteome</keyword>
<dbReference type="Proteomes" id="UP001321473">
    <property type="component" value="Unassembled WGS sequence"/>
</dbReference>
<comment type="caution">
    <text evidence="2">The sequence shown here is derived from an EMBL/GenBank/DDBJ whole genome shotgun (WGS) entry which is preliminary data.</text>
</comment>
<sequence length="104" mass="11380">MSSTRMVWVYASILLLALETLLAAPVREDNEGLEKGAASTLRSRRDVDLKIPEKFNLKLSRGIGGTDLNIDIPAVLNLQVDRTLGRRGGMLLDLFGASRTPSSR</sequence>
<organism evidence="2 3">
    <name type="scientific">Amblyomma americanum</name>
    <name type="common">Lone star tick</name>
    <dbReference type="NCBI Taxonomy" id="6943"/>
    <lineage>
        <taxon>Eukaryota</taxon>
        <taxon>Metazoa</taxon>
        <taxon>Ecdysozoa</taxon>
        <taxon>Arthropoda</taxon>
        <taxon>Chelicerata</taxon>
        <taxon>Arachnida</taxon>
        <taxon>Acari</taxon>
        <taxon>Parasitiformes</taxon>
        <taxon>Ixodida</taxon>
        <taxon>Ixodoidea</taxon>
        <taxon>Ixodidae</taxon>
        <taxon>Amblyomminae</taxon>
        <taxon>Amblyomma</taxon>
    </lineage>
</organism>
<evidence type="ECO:0000313" key="2">
    <source>
        <dbReference type="EMBL" id="KAK8782709.1"/>
    </source>
</evidence>